<dbReference type="InterPro" id="IPR010259">
    <property type="entry name" value="S8pro/Inhibitor_I9"/>
</dbReference>
<feature type="active site" description="Charge relay system" evidence="5">
    <location>
        <position position="192"/>
    </location>
</feature>
<feature type="chain" id="PRO_5042220019" description="Serine protease" evidence="6">
    <location>
        <begin position="23"/>
        <end position="403"/>
    </location>
</feature>
<dbReference type="FunFam" id="3.40.50.200:FF:000007">
    <property type="entry name" value="Subtilisin-like serine protease"/>
    <property type="match status" value="1"/>
</dbReference>
<proteinExistence type="inferred from homology"/>
<dbReference type="PROSITE" id="PS00136">
    <property type="entry name" value="SUBTILASE_ASP"/>
    <property type="match status" value="1"/>
</dbReference>
<evidence type="ECO:0008006" key="11">
    <source>
        <dbReference type="Google" id="ProtNLM"/>
    </source>
</evidence>
<name>A0AAD5YP24_9APHY</name>
<dbReference type="PRINTS" id="PR00723">
    <property type="entry name" value="SUBTILISIN"/>
</dbReference>
<dbReference type="InterPro" id="IPR015500">
    <property type="entry name" value="Peptidase_S8_subtilisin-rel"/>
</dbReference>
<evidence type="ECO:0000259" key="8">
    <source>
        <dbReference type="Pfam" id="PF05922"/>
    </source>
</evidence>
<keyword evidence="4 5" id="KW-0720">Serine protease</keyword>
<feature type="domain" description="Inhibitor I9" evidence="8">
    <location>
        <begin position="42"/>
        <end position="110"/>
    </location>
</feature>
<gene>
    <name evidence="9" type="ORF">NLI96_g318</name>
</gene>
<keyword evidence="10" id="KW-1185">Reference proteome</keyword>
<dbReference type="GO" id="GO:0004252">
    <property type="term" value="F:serine-type endopeptidase activity"/>
    <property type="evidence" value="ECO:0007669"/>
    <property type="project" value="UniProtKB-UniRule"/>
</dbReference>
<dbReference type="EMBL" id="JANAWD010000004">
    <property type="protein sequence ID" value="KAJ3492039.1"/>
    <property type="molecule type" value="Genomic_DNA"/>
</dbReference>
<reference evidence="9" key="1">
    <citation type="submission" date="2022-07" db="EMBL/GenBank/DDBJ databases">
        <title>Genome Sequence of Physisporinus lineatus.</title>
        <authorList>
            <person name="Buettner E."/>
        </authorList>
    </citation>
    <scope>NUCLEOTIDE SEQUENCE</scope>
    <source>
        <strain evidence="9">VT162</strain>
    </source>
</reference>
<accession>A0AAD5YP24</accession>
<feature type="signal peptide" evidence="6">
    <location>
        <begin position="1"/>
        <end position="22"/>
    </location>
</feature>
<evidence type="ECO:0000256" key="4">
    <source>
        <dbReference type="ARBA" id="ARBA00022825"/>
    </source>
</evidence>
<dbReference type="SUPFAM" id="SSF52743">
    <property type="entry name" value="Subtilisin-like"/>
    <property type="match status" value="1"/>
</dbReference>
<dbReference type="InterPro" id="IPR034193">
    <property type="entry name" value="PCSK9_ProteinaseK-like"/>
</dbReference>
<evidence type="ECO:0000313" key="9">
    <source>
        <dbReference type="EMBL" id="KAJ3492039.1"/>
    </source>
</evidence>
<dbReference type="CDD" id="cd04077">
    <property type="entry name" value="Peptidases_S8_PCSK9_ProteinaseK_like"/>
    <property type="match status" value="1"/>
</dbReference>
<dbReference type="InterPro" id="IPR036852">
    <property type="entry name" value="Peptidase_S8/S53_dom_sf"/>
</dbReference>
<evidence type="ECO:0000256" key="6">
    <source>
        <dbReference type="SAM" id="SignalP"/>
    </source>
</evidence>
<dbReference type="InterPro" id="IPR050131">
    <property type="entry name" value="Peptidase_S8_subtilisin-like"/>
</dbReference>
<dbReference type="Gene3D" id="3.30.70.80">
    <property type="entry name" value="Peptidase S8 propeptide/proteinase inhibitor I9"/>
    <property type="match status" value="1"/>
</dbReference>
<evidence type="ECO:0000256" key="3">
    <source>
        <dbReference type="ARBA" id="ARBA00022801"/>
    </source>
</evidence>
<evidence type="ECO:0000256" key="1">
    <source>
        <dbReference type="ARBA" id="ARBA00011073"/>
    </source>
</evidence>
<dbReference type="GO" id="GO:0005615">
    <property type="term" value="C:extracellular space"/>
    <property type="evidence" value="ECO:0007669"/>
    <property type="project" value="TreeGrafter"/>
</dbReference>
<dbReference type="PANTHER" id="PTHR43806">
    <property type="entry name" value="PEPTIDASE S8"/>
    <property type="match status" value="1"/>
</dbReference>
<protein>
    <recommendedName>
        <fullName evidence="11">Serine protease</fullName>
    </recommendedName>
</protein>
<dbReference type="Gene3D" id="3.40.50.200">
    <property type="entry name" value="Peptidase S8/S53 domain"/>
    <property type="match status" value="1"/>
</dbReference>
<evidence type="ECO:0000313" key="10">
    <source>
        <dbReference type="Proteomes" id="UP001212997"/>
    </source>
</evidence>
<dbReference type="InterPro" id="IPR000209">
    <property type="entry name" value="Peptidase_S8/S53_dom"/>
</dbReference>
<feature type="active site" description="Charge relay system" evidence="5">
    <location>
        <position position="161"/>
    </location>
</feature>
<dbReference type="Pfam" id="PF00082">
    <property type="entry name" value="Peptidase_S8"/>
    <property type="match status" value="1"/>
</dbReference>
<dbReference type="GO" id="GO:0006508">
    <property type="term" value="P:proteolysis"/>
    <property type="evidence" value="ECO:0007669"/>
    <property type="project" value="UniProtKB-KW"/>
</dbReference>
<keyword evidence="2 5" id="KW-0645">Protease</keyword>
<dbReference type="PROSITE" id="PS51892">
    <property type="entry name" value="SUBTILASE"/>
    <property type="match status" value="1"/>
</dbReference>
<comment type="caution">
    <text evidence="9">The sequence shown here is derived from an EMBL/GenBank/DDBJ whole genome shotgun (WGS) entry which is preliminary data.</text>
</comment>
<comment type="similarity">
    <text evidence="1 5">Belongs to the peptidase S8 family.</text>
</comment>
<dbReference type="InterPro" id="IPR037045">
    <property type="entry name" value="S8pro/Inhibitor_I9_sf"/>
</dbReference>
<keyword evidence="6" id="KW-0732">Signal</keyword>
<dbReference type="SUPFAM" id="SSF54897">
    <property type="entry name" value="Protease propeptides/inhibitors"/>
    <property type="match status" value="1"/>
</dbReference>
<evidence type="ECO:0000259" key="7">
    <source>
        <dbReference type="Pfam" id="PF00082"/>
    </source>
</evidence>
<dbReference type="Proteomes" id="UP001212997">
    <property type="component" value="Unassembled WGS sequence"/>
</dbReference>
<organism evidence="9 10">
    <name type="scientific">Meripilus lineatus</name>
    <dbReference type="NCBI Taxonomy" id="2056292"/>
    <lineage>
        <taxon>Eukaryota</taxon>
        <taxon>Fungi</taxon>
        <taxon>Dikarya</taxon>
        <taxon>Basidiomycota</taxon>
        <taxon>Agaricomycotina</taxon>
        <taxon>Agaricomycetes</taxon>
        <taxon>Polyporales</taxon>
        <taxon>Meripilaceae</taxon>
        <taxon>Meripilus</taxon>
    </lineage>
</organism>
<feature type="active site" description="Charge relay system" evidence="5">
    <location>
        <position position="347"/>
    </location>
</feature>
<evidence type="ECO:0000256" key="2">
    <source>
        <dbReference type="ARBA" id="ARBA00022670"/>
    </source>
</evidence>
<dbReference type="PANTHER" id="PTHR43806:SF11">
    <property type="entry name" value="CEREVISIN-RELATED"/>
    <property type="match status" value="1"/>
</dbReference>
<dbReference type="AlphaFoldDB" id="A0AAD5YP24"/>
<dbReference type="InterPro" id="IPR023827">
    <property type="entry name" value="Peptidase_S8_Asp-AS"/>
</dbReference>
<sequence length="403" mass="41050">MRLKIFTLISATLALLVAPSIGVPSNTLVEVQKFDGKIKEGSYIVKLKDNVSKSSHLGWLGKQLGSDKITHSNWEKGLLHGFAGKFSEKTLSVLRSSPDVEYIAEDGIVTAFSVVTQTNAPWGIARLSQDARLANQNSNALNFTYRYESVAGAGADIYVVDTGVYTAHTEFGGRARWGATFGGYPSADGNGHGTHIAATAAGARFGVAKQASIIAVKVLSDAGSGTISDIISGLNFVASSAAASGRPTLVLLALGGGVSLALDNAVNALINSGIYVIVAAGGSATDVGNTSPARVPAAFTVGASSIADAVASFSNYGPGLDIFAPGVGIISAWITSPTATIAISGSSSSAAHVTGLLAYLISRNPGATQAQIGALLNSLALKNVLTGVPTGTKNYLARNDIPG</sequence>
<feature type="domain" description="Peptidase S8/S53" evidence="7">
    <location>
        <begin position="154"/>
        <end position="380"/>
    </location>
</feature>
<dbReference type="Pfam" id="PF05922">
    <property type="entry name" value="Inhibitor_I9"/>
    <property type="match status" value="1"/>
</dbReference>
<keyword evidence="3 5" id="KW-0378">Hydrolase</keyword>
<evidence type="ECO:0000256" key="5">
    <source>
        <dbReference type="PROSITE-ProRule" id="PRU01240"/>
    </source>
</evidence>